<evidence type="ECO:0000313" key="4">
    <source>
        <dbReference type="Proteomes" id="UP000428330"/>
    </source>
</evidence>
<feature type="chain" id="PRO_5026235568" description="Lipid/polyisoprenoid-binding YceI-like domain-containing protein" evidence="1">
    <location>
        <begin position="18"/>
        <end position="184"/>
    </location>
</feature>
<feature type="domain" description="Lipid/polyisoprenoid-binding YceI-like" evidence="2">
    <location>
        <begin position="21"/>
        <end position="183"/>
    </location>
</feature>
<dbReference type="SMART" id="SM00867">
    <property type="entry name" value="YceI"/>
    <property type="match status" value="1"/>
</dbReference>
<dbReference type="Pfam" id="PF04264">
    <property type="entry name" value="YceI"/>
    <property type="match status" value="1"/>
</dbReference>
<name>A0A6I6IRY4_9RHOB</name>
<evidence type="ECO:0000259" key="2">
    <source>
        <dbReference type="SMART" id="SM00867"/>
    </source>
</evidence>
<dbReference type="PANTHER" id="PTHR34406:SF1">
    <property type="entry name" value="PROTEIN YCEI"/>
    <property type="match status" value="1"/>
</dbReference>
<gene>
    <name evidence="3" type="ORF">EI983_11880</name>
</gene>
<organism evidence="3 4">
    <name type="scientific">Roseovarius faecimaris</name>
    <dbReference type="NCBI Taxonomy" id="2494550"/>
    <lineage>
        <taxon>Bacteria</taxon>
        <taxon>Pseudomonadati</taxon>
        <taxon>Pseudomonadota</taxon>
        <taxon>Alphaproteobacteria</taxon>
        <taxon>Rhodobacterales</taxon>
        <taxon>Roseobacteraceae</taxon>
        <taxon>Roseovarius</taxon>
    </lineage>
</organism>
<dbReference type="KEGG" id="rom:EI983_11880"/>
<sequence>MRMLCLLLICLAGAALADAERYTLDAARSQVGFSYLFEGAPRDGTMPVQSARILLDLDNLPASEVEVTLDARRAKAGFVFATEAMKSPEVLDVARHPVIRFRSTQFRGDLRGATVTGDLTVRGITRPVTLRAELYRQRGTQAGDRSRLTVLLTGTIDRNDFGASGYPGLVGPQIGLRILARITR</sequence>
<reference evidence="4" key="1">
    <citation type="submission" date="2018-12" db="EMBL/GenBank/DDBJ databases">
        <title>Complete genome sequence of Roseovarius sp. MME-070.</title>
        <authorList>
            <person name="Nam Y.-D."/>
            <person name="Kang J."/>
            <person name="Chung W.-H."/>
            <person name="Park Y.S."/>
        </authorList>
    </citation>
    <scope>NUCLEOTIDE SEQUENCE [LARGE SCALE GENOMIC DNA]</scope>
    <source>
        <strain evidence="4">MME-070</strain>
    </source>
</reference>
<dbReference type="RefSeq" id="WP_157707613.1">
    <property type="nucleotide sequence ID" value="NZ_CP034348.1"/>
</dbReference>
<dbReference type="EMBL" id="CP034348">
    <property type="protein sequence ID" value="QGX98932.1"/>
    <property type="molecule type" value="Genomic_DNA"/>
</dbReference>
<dbReference type="Gene3D" id="2.40.128.110">
    <property type="entry name" value="Lipid/polyisoprenoid-binding, YceI-like"/>
    <property type="match status" value="1"/>
</dbReference>
<dbReference type="OrthoDB" id="9811006at2"/>
<keyword evidence="1" id="KW-0732">Signal</keyword>
<dbReference type="SUPFAM" id="SSF101874">
    <property type="entry name" value="YceI-like"/>
    <property type="match status" value="1"/>
</dbReference>
<dbReference type="Proteomes" id="UP000428330">
    <property type="component" value="Chromosome"/>
</dbReference>
<evidence type="ECO:0000313" key="3">
    <source>
        <dbReference type="EMBL" id="QGX98932.1"/>
    </source>
</evidence>
<feature type="signal peptide" evidence="1">
    <location>
        <begin position="1"/>
        <end position="17"/>
    </location>
</feature>
<accession>A0A6I6IRY4</accession>
<dbReference type="AlphaFoldDB" id="A0A6I6IRY4"/>
<dbReference type="InterPro" id="IPR007372">
    <property type="entry name" value="Lipid/polyisoprenoid-bd_YceI"/>
</dbReference>
<dbReference type="InterPro" id="IPR036761">
    <property type="entry name" value="TTHA0802/YceI-like_sf"/>
</dbReference>
<evidence type="ECO:0000256" key="1">
    <source>
        <dbReference type="SAM" id="SignalP"/>
    </source>
</evidence>
<dbReference type="PANTHER" id="PTHR34406">
    <property type="entry name" value="PROTEIN YCEI"/>
    <property type="match status" value="1"/>
</dbReference>
<keyword evidence="4" id="KW-1185">Reference proteome</keyword>
<proteinExistence type="predicted"/>
<protein>
    <recommendedName>
        <fullName evidence="2">Lipid/polyisoprenoid-binding YceI-like domain-containing protein</fullName>
    </recommendedName>
</protein>